<evidence type="ECO:0000313" key="1">
    <source>
        <dbReference type="EMBL" id="ACY96144.1"/>
    </source>
</evidence>
<organism evidence="1 2">
    <name type="scientific">Thermomonospora curvata (strain ATCC 19995 / DSM 43183 / JCM 3096 / KCTC 9072 / NBRC 15933 / NCIMB 10081 / Henssen B9)</name>
    <dbReference type="NCBI Taxonomy" id="471852"/>
    <lineage>
        <taxon>Bacteria</taxon>
        <taxon>Bacillati</taxon>
        <taxon>Actinomycetota</taxon>
        <taxon>Actinomycetes</taxon>
        <taxon>Streptosporangiales</taxon>
        <taxon>Thermomonosporaceae</taxon>
        <taxon>Thermomonospora</taxon>
    </lineage>
</organism>
<dbReference type="EMBL" id="CP001738">
    <property type="protein sequence ID" value="ACY96144.1"/>
    <property type="molecule type" value="Genomic_DNA"/>
</dbReference>
<keyword evidence="2" id="KW-1185">Reference proteome</keyword>
<accession>D1A3L9</accession>
<dbReference type="AlphaFoldDB" id="D1A3L9"/>
<proteinExistence type="predicted"/>
<dbReference type="KEGG" id="tcu:Tcur_0547"/>
<evidence type="ECO:0000313" key="2">
    <source>
        <dbReference type="Proteomes" id="UP000001918"/>
    </source>
</evidence>
<dbReference type="HOGENOM" id="CLU_3158800_0_0_11"/>
<reference evidence="1 2" key="1">
    <citation type="journal article" date="2011" name="Stand. Genomic Sci.">
        <title>Complete genome sequence of Thermomonospora curvata type strain (B9).</title>
        <authorList>
            <person name="Chertkov O."/>
            <person name="Sikorski J."/>
            <person name="Nolan M."/>
            <person name="Lapidus A."/>
            <person name="Lucas S."/>
            <person name="Del Rio T.G."/>
            <person name="Tice H."/>
            <person name="Cheng J.F."/>
            <person name="Goodwin L."/>
            <person name="Pitluck S."/>
            <person name="Liolios K."/>
            <person name="Ivanova N."/>
            <person name="Mavromatis K."/>
            <person name="Mikhailova N."/>
            <person name="Ovchinnikova G."/>
            <person name="Pati A."/>
            <person name="Chen A."/>
            <person name="Palaniappan K."/>
            <person name="Djao O.D."/>
            <person name="Land M."/>
            <person name="Hauser L."/>
            <person name="Chang Y.J."/>
            <person name="Jeffries C.D."/>
            <person name="Brettin T."/>
            <person name="Han C."/>
            <person name="Detter J.C."/>
            <person name="Rohde M."/>
            <person name="Goker M."/>
            <person name="Woyke T."/>
            <person name="Bristow J."/>
            <person name="Eisen J.A."/>
            <person name="Markowitz V."/>
            <person name="Hugenholtz P."/>
            <person name="Klenk H.P."/>
            <person name="Kyrpides N.C."/>
        </authorList>
    </citation>
    <scope>NUCLEOTIDE SEQUENCE [LARGE SCALE GENOMIC DNA]</scope>
    <source>
        <strain evidence="2">ATCC 19995 / DSM 43183 / JCM 3096 / KCTC 9072 / NBRC 15933 / NCIMB 10081 / Henssen B9</strain>
    </source>
</reference>
<name>D1A3L9_THECD</name>
<sequence>MALAFATEGTIAAVGDAVYRPLFDLIIGIVAEGQASGEPTTPLPPGSS</sequence>
<dbReference type="Proteomes" id="UP000001918">
    <property type="component" value="Chromosome"/>
</dbReference>
<protein>
    <submittedName>
        <fullName evidence="1">Uncharacterized protein</fullName>
    </submittedName>
</protein>
<gene>
    <name evidence="1" type="ordered locus">Tcur_0547</name>
</gene>